<evidence type="ECO:0000313" key="1">
    <source>
        <dbReference type="EMBL" id="CAB4127534.1"/>
    </source>
</evidence>
<proteinExistence type="predicted"/>
<organism evidence="1">
    <name type="scientific">uncultured Caudovirales phage</name>
    <dbReference type="NCBI Taxonomy" id="2100421"/>
    <lineage>
        <taxon>Viruses</taxon>
        <taxon>Duplodnaviria</taxon>
        <taxon>Heunggongvirae</taxon>
        <taxon>Uroviricota</taxon>
        <taxon>Caudoviricetes</taxon>
        <taxon>Peduoviridae</taxon>
        <taxon>Maltschvirus</taxon>
        <taxon>Maltschvirus maltsch</taxon>
    </lineage>
</organism>
<accession>A0A6J5KYH8</accession>
<gene>
    <name evidence="1" type="ORF">UFOVP92_24</name>
</gene>
<name>A0A6J5KYH8_9CAUD</name>
<dbReference type="EMBL" id="LR796211">
    <property type="protein sequence ID" value="CAB4127534.1"/>
    <property type="molecule type" value="Genomic_DNA"/>
</dbReference>
<reference evidence="1" key="1">
    <citation type="submission" date="2020-04" db="EMBL/GenBank/DDBJ databases">
        <authorList>
            <person name="Chiriac C."/>
            <person name="Salcher M."/>
            <person name="Ghai R."/>
            <person name="Kavagutti S V."/>
        </authorList>
    </citation>
    <scope>NUCLEOTIDE SEQUENCE</scope>
</reference>
<protein>
    <submittedName>
        <fullName evidence="1">Uncharacterized protein</fullName>
    </submittedName>
</protein>
<sequence>MSTTTGNVQPIWIAKGDLTKDGTTGMNQGITLAAADYTGISANNTLVFTAGADGARVERLKFTPAGTNVATVARIYINNGGVNTTATNNTLIGEMTLPATTASAVAALISPEFVLSGGALALPPTFRIYVGLGTAVAAGWVVTPIAGQY</sequence>